<evidence type="ECO:0000313" key="4">
    <source>
        <dbReference type="Proteomes" id="UP000265703"/>
    </source>
</evidence>
<dbReference type="OrthoDB" id="2372700at2759"/>
<dbReference type="InterPro" id="IPR000210">
    <property type="entry name" value="BTB/POZ_dom"/>
</dbReference>
<keyword evidence="4" id="KW-1185">Reference proteome</keyword>
<reference evidence="3 4" key="1">
    <citation type="submission" date="2018-06" db="EMBL/GenBank/DDBJ databases">
        <title>Comparative genomics reveals the genomic features of Rhizophagus irregularis, R. cerebriforme, R. diaphanum and Gigaspora rosea, and their symbiotic lifestyle signature.</title>
        <authorList>
            <person name="Morin E."/>
            <person name="San Clemente H."/>
            <person name="Chen E.C.H."/>
            <person name="De La Providencia I."/>
            <person name="Hainaut M."/>
            <person name="Kuo A."/>
            <person name="Kohler A."/>
            <person name="Murat C."/>
            <person name="Tang N."/>
            <person name="Roy S."/>
            <person name="Loubradou J."/>
            <person name="Henrissat B."/>
            <person name="Grigoriev I.V."/>
            <person name="Corradi N."/>
            <person name="Roux C."/>
            <person name="Martin F.M."/>
        </authorList>
    </citation>
    <scope>NUCLEOTIDE SEQUENCE [LARGE SCALE GENOMIC DNA]</scope>
    <source>
        <strain evidence="3 4">DAOM 227022</strain>
    </source>
</reference>
<dbReference type="InterPro" id="IPR006571">
    <property type="entry name" value="TLDc_dom"/>
</dbReference>
<dbReference type="SUPFAM" id="SSF54695">
    <property type="entry name" value="POZ domain"/>
    <property type="match status" value="1"/>
</dbReference>
<dbReference type="InterPro" id="IPR051481">
    <property type="entry name" value="BTB-POZ/Galectin-3-binding"/>
</dbReference>
<protein>
    <recommendedName>
        <fullName evidence="5">BTB/POZ domain-containing protein</fullName>
    </recommendedName>
</protein>
<dbReference type="CDD" id="cd18186">
    <property type="entry name" value="BTB_POZ_ZBTB_KLHL-like"/>
    <property type="match status" value="1"/>
</dbReference>
<dbReference type="Pfam" id="PF00651">
    <property type="entry name" value="BTB"/>
    <property type="match status" value="1"/>
</dbReference>
<dbReference type="EMBL" id="QKYT01000366">
    <property type="protein sequence ID" value="RIA86385.1"/>
    <property type="molecule type" value="Genomic_DNA"/>
</dbReference>
<comment type="caution">
    <text evidence="3">The sequence shown here is derived from an EMBL/GenBank/DDBJ whole genome shotgun (WGS) entry which is preliminary data.</text>
</comment>
<dbReference type="SMART" id="SM00225">
    <property type="entry name" value="BTB"/>
    <property type="match status" value="1"/>
</dbReference>
<dbReference type="AlphaFoldDB" id="A0A397SQT3"/>
<name>A0A397SQT3_9GLOM</name>
<gene>
    <name evidence="3" type="ORF">C1645_878693</name>
</gene>
<evidence type="ECO:0000313" key="3">
    <source>
        <dbReference type="EMBL" id="RIA86385.1"/>
    </source>
</evidence>
<dbReference type="Pfam" id="PF07534">
    <property type="entry name" value="TLD"/>
    <property type="match status" value="1"/>
</dbReference>
<dbReference type="InterPro" id="IPR011705">
    <property type="entry name" value="BACK"/>
</dbReference>
<proteinExistence type="predicted"/>
<sequence>MTHEYYQEVVDDLEKLLTTEIGYDVIIYAGENANIKELHAHSPILSTRSQYFFAAFSSKWAEKKDGKFIFKKPNISPQLFNIILRFIYCGKIDLTKLQCLDVLKFLIAVDELNIQTLIPCIKDYLNNHKDEFLQQNPVEIFEMVYEYGLFADLWNYYLEKICEEPEIIFNSNEFIILKEPLLELLLKRDDLNLDEMIVWDSLIKWGLAQNPSIQKDIKNWDKEEFEIMKKTLQKCIPLVRFHHMSPEDLDDKVYPLKSLLPEDLYHDLLTPSKKSNIDILPPRQSNYDSIIIKRKHFTIFANWIDKKNVSFYNIINIPYKFNLLYRRSRDGNTSKAFHEKCDNKGATIVIVKISNSEQIIGGYNPLQWDSNCEYKSTKDGFIFSSKNCTDFQDAKLGYADKKEYLTSIYCDANYGPAFGGGHDLFCHNDGIWSSHRAYSYLKIFSPLEFFDVDDYEVFQVIKK</sequence>
<dbReference type="Gene3D" id="1.25.40.420">
    <property type="match status" value="1"/>
</dbReference>
<evidence type="ECO:0008006" key="5">
    <source>
        <dbReference type="Google" id="ProtNLM"/>
    </source>
</evidence>
<dbReference type="SMART" id="SM00875">
    <property type="entry name" value="BACK"/>
    <property type="match status" value="1"/>
</dbReference>
<feature type="domain" description="BTB" evidence="1">
    <location>
        <begin position="23"/>
        <end position="96"/>
    </location>
</feature>
<dbReference type="PROSITE" id="PS50097">
    <property type="entry name" value="BTB"/>
    <property type="match status" value="1"/>
</dbReference>
<dbReference type="PANTHER" id="PTHR24410">
    <property type="entry name" value="HL07962P-RELATED"/>
    <property type="match status" value="1"/>
</dbReference>
<accession>A0A397SQT3</accession>
<evidence type="ECO:0000259" key="1">
    <source>
        <dbReference type="PROSITE" id="PS50097"/>
    </source>
</evidence>
<feature type="domain" description="TLDc" evidence="2">
    <location>
        <begin position="290"/>
        <end position="461"/>
    </location>
</feature>
<dbReference type="InterPro" id="IPR011333">
    <property type="entry name" value="SKP1/BTB/POZ_sf"/>
</dbReference>
<dbReference type="PANTHER" id="PTHR24410:SF23">
    <property type="entry name" value="BTB DOMAIN-CONTAINING PROTEIN-RELATED"/>
    <property type="match status" value="1"/>
</dbReference>
<evidence type="ECO:0000259" key="2">
    <source>
        <dbReference type="PROSITE" id="PS51886"/>
    </source>
</evidence>
<organism evidence="3 4">
    <name type="scientific">Glomus cerebriforme</name>
    <dbReference type="NCBI Taxonomy" id="658196"/>
    <lineage>
        <taxon>Eukaryota</taxon>
        <taxon>Fungi</taxon>
        <taxon>Fungi incertae sedis</taxon>
        <taxon>Mucoromycota</taxon>
        <taxon>Glomeromycotina</taxon>
        <taxon>Glomeromycetes</taxon>
        <taxon>Glomerales</taxon>
        <taxon>Glomeraceae</taxon>
        <taxon>Glomus</taxon>
    </lineage>
</organism>
<dbReference type="Proteomes" id="UP000265703">
    <property type="component" value="Unassembled WGS sequence"/>
</dbReference>
<dbReference type="Gene3D" id="3.30.710.10">
    <property type="entry name" value="Potassium Channel Kv1.1, Chain A"/>
    <property type="match status" value="1"/>
</dbReference>
<dbReference type="PROSITE" id="PS51886">
    <property type="entry name" value="TLDC"/>
    <property type="match status" value="1"/>
</dbReference>